<dbReference type="PANTHER" id="PTHR43685:SF2">
    <property type="entry name" value="GLYCOSYLTRANSFERASE 2-LIKE DOMAIN-CONTAINING PROTEIN"/>
    <property type="match status" value="1"/>
</dbReference>
<dbReference type="SUPFAM" id="SSF53448">
    <property type="entry name" value="Nucleotide-diphospho-sugar transferases"/>
    <property type="match status" value="1"/>
</dbReference>
<protein>
    <recommendedName>
        <fullName evidence="1">Glycosyltransferase 2-like domain-containing protein</fullName>
    </recommendedName>
</protein>
<accession>A0ABQ4CY43</accession>
<dbReference type="InterPro" id="IPR050834">
    <property type="entry name" value="Glycosyltransf_2"/>
</dbReference>
<dbReference type="CDD" id="cd00761">
    <property type="entry name" value="Glyco_tranf_GTA_type"/>
    <property type="match status" value="1"/>
</dbReference>
<proteinExistence type="predicted"/>
<feature type="domain" description="Glycosyltransferase 2-like" evidence="1">
    <location>
        <begin position="46"/>
        <end position="150"/>
    </location>
</feature>
<dbReference type="RefSeq" id="WP_203717074.1">
    <property type="nucleotide sequence ID" value="NZ_BONE01000055.1"/>
</dbReference>
<dbReference type="InterPro" id="IPR029044">
    <property type="entry name" value="Nucleotide-diphossugar_trans"/>
</dbReference>
<dbReference type="Proteomes" id="UP000604117">
    <property type="component" value="Unassembled WGS sequence"/>
</dbReference>
<dbReference type="Pfam" id="PF00535">
    <property type="entry name" value="Glycos_transf_2"/>
    <property type="match status" value="1"/>
</dbReference>
<evidence type="ECO:0000259" key="1">
    <source>
        <dbReference type="Pfam" id="PF00535"/>
    </source>
</evidence>
<evidence type="ECO:0000313" key="3">
    <source>
        <dbReference type="Proteomes" id="UP000604117"/>
    </source>
</evidence>
<dbReference type="Gene3D" id="3.90.550.10">
    <property type="entry name" value="Spore Coat Polysaccharide Biosynthesis Protein SpsA, Chain A"/>
    <property type="match status" value="1"/>
</dbReference>
<name>A0ABQ4CY43_9ACTN</name>
<dbReference type="PANTHER" id="PTHR43685">
    <property type="entry name" value="GLYCOSYLTRANSFERASE"/>
    <property type="match status" value="1"/>
</dbReference>
<comment type="caution">
    <text evidence="2">The sequence shown here is derived from an EMBL/GenBank/DDBJ whole genome shotgun (WGS) entry which is preliminary data.</text>
</comment>
<keyword evidence="3" id="KW-1185">Reference proteome</keyword>
<dbReference type="EMBL" id="BONE01000055">
    <property type="protein sequence ID" value="GIF76204.1"/>
    <property type="molecule type" value="Genomic_DNA"/>
</dbReference>
<organism evidence="2 3">
    <name type="scientific">Asanoa siamensis</name>
    <dbReference type="NCBI Taxonomy" id="926357"/>
    <lineage>
        <taxon>Bacteria</taxon>
        <taxon>Bacillati</taxon>
        <taxon>Actinomycetota</taxon>
        <taxon>Actinomycetes</taxon>
        <taxon>Micromonosporales</taxon>
        <taxon>Micromonosporaceae</taxon>
        <taxon>Asanoa</taxon>
    </lineage>
</organism>
<sequence length="346" mass="37441">MAKPLAQVIAAQDNDHTTITRDFQERTGLDWHAPTPAHLATDSRLSVVIPTRNNTHSLPTVLDALAAQTTATEVDVEVIVVDDASTDSTPQIIAEHPAVDRAVRLASHIGGPAARNVGAYLASGDTLVHMDADMVLTNHVLADIAVRARPDAVLVGFRHNLTHPLGTDNRPILPTGEPDLEADHRVRWRAPAGVPMFYSGQVYDTEFIGHPLDDTRDFIDLGNGRTYHDWDLPRMVVTALVAVPHAAFTAVGGFHPGFSAEGWGCEDTYLGAALIGQGCKVIPLRQARGWHLDPPDADTAWKAKFATFPPRVALLRHLLTQPAPTAGEEDLTRRATALIREATTLT</sequence>
<dbReference type="InterPro" id="IPR001173">
    <property type="entry name" value="Glyco_trans_2-like"/>
</dbReference>
<reference evidence="2 3" key="1">
    <citation type="submission" date="2021-01" db="EMBL/GenBank/DDBJ databases">
        <title>Whole genome shotgun sequence of Asanoa siamensis NBRC 107932.</title>
        <authorList>
            <person name="Komaki H."/>
            <person name="Tamura T."/>
        </authorList>
    </citation>
    <scope>NUCLEOTIDE SEQUENCE [LARGE SCALE GENOMIC DNA]</scope>
    <source>
        <strain evidence="2 3">NBRC 107932</strain>
    </source>
</reference>
<evidence type="ECO:0000313" key="2">
    <source>
        <dbReference type="EMBL" id="GIF76204.1"/>
    </source>
</evidence>
<gene>
    <name evidence="2" type="ORF">Asi02nite_57220</name>
</gene>